<dbReference type="OrthoDB" id="288105at2"/>
<feature type="chain" id="PRO_5021745535" description="Secreted protein" evidence="1">
    <location>
        <begin position="19"/>
        <end position="62"/>
    </location>
</feature>
<dbReference type="RefSeq" id="WP_145417665.1">
    <property type="nucleotide sequence ID" value="NZ_CP036526.1"/>
</dbReference>
<gene>
    <name evidence="2" type="ORF">K239x_20910</name>
</gene>
<accession>A0A517NSQ8</accession>
<reference evidence="2 3" key="1">
    <citation type="submission" date="2019-02" db="EMBL/GenBank/DDBJ databases">
        <title>Deep-cultivation of Planctomycetes and their phenomic and genomic characterization uncovers novel biology.</title>
        <authorList>
            <person name="Wiegand S."/>
            <person name="Jogler M."/>
            <person name="Boedeker C."/>
            <person name="Pinto D."/>
            <person name="Vollmers J."/>
            <person name="Rivas-Marin E."/>
            <person name="Kohn T."/>
            <person name="Peeters S.H."/>
            <person name="Heuer A."/>
            <person name="Rast P."/>
            <person name="Oberbeckmann S."/>
            <person name="Bunk B."/>
            <person name="Jeske O."/>
            <person name="Meyerdierks A."/>
            <person name="Storesund J.E."/>
            <person name="Kallscheuer N."/>
            <person name="Luecker S."/>
            <person name="Lage O.M."/>
            <person name="Pohl T."/>
            <person name="Merkel B.J."/>
            <person name="Hornburger P."/>
            <person name="Mueller R.-W."/>
            <person name="Bruemmer F."/>
            <person name="Labrenz M."/>
            <person name="Spormann A.M."/>
            <person name="Op den Camp H."/>
            <person name="Overmann J."/>
            <person name="Amann R."/>
            <person name="Jetten M.S.M."/>
            <person name="Mascher T."/>
            <person name="Medema M.H."/>
            <person name="Devos D.P."/>
            <person name="Kaster A.-K."/>
            <person name="Ovreas L."/>
            <person name="Rohde M."/>
            <person name="Galperin M.Y."/>
            <person name="Jogler C."/>
        </authorList>
    </citation>
    <scope>NUCLEOTIDE SEQUENCE [LARGE SCALE GENOMIC DNA]</scope>
    <source>
        <strain evidence="2 3">K23_9</strain>
    </source>
</reference>
<evidence type="ECO:0000313" key="2">
    <source>
        <dbReference type="EMBL" id="QDT10136.1"/>
    </source>
</evidence>
<feature type="signal peptide" evidence="1">
    <location>
        <begin position="1"/>
        <end position="18"/>
    </location>
</feature>
<keyword evidence="3" id="KW-1185">Reference proteome</keyword>
<keyword evidence="1" id="KW-0732">Signal</keyword>
<organism evidence="2 3">
    <name type="scientific">Stieleria marina</name>
    <dbReference type="NCBI Taxonomy" id="1930275"/>
    <lineage>
        <taxon>Bacteria</taxon>
        <taxon>Pseudomonadati</taxon>
        <taxon>Planctomycetota</taxon>
        <taxon>Planctomycetia</taxon>
        <taxon>Pirellulales</taxon>
        <taxon>Pirellulaceae</taxon>
        <taxon>Stieleria</taxon>
    </lineage>
</organism>
<evidence type="ECO:0000256" key="1">
    <source>
        <dbReference type="SAM" id="SignalP"/>
    </source>
</evidence>
<dbReference type="Proteomes" id="UP000319817">
    <property type="component" value="Chromosome"/>
</dbReference>
<sequence precursor="true">MKKLALLCAFACCFSVCAISGCGGGGTEVIAVPEDAGEEQTAMEGMSDEEYNKAMEESMKQQ</sequence>
<dbReference type="EMBL" id="CP036526">
    <property type="protein sequence ID" value="QDT10136.1"/>
    <property type="molecule type" value="Genomic_DNA"/>
</dbReference>
<proteinExistence type="predicted"/>
<dbReference type="AlphaFoldDB" id="A0A517NSQ8"/>
<evidence type="ECO:0008006" key="4">
    <source>
        <dbReference type="Google" id="ProtNLM"/>
    </source>
</evidence>
<evidence type="ECO:0000313" key="3">
    <source>
        <dbReference type="Proteomes" id="UP000319817"/>
    </source>
</evidence>
<name>A0A517NSQ8_9BACT</name>
<protein>
    <recommendedName>
        <fullName evidence="4">Secreted protein</fullName>
    </recommendedName>
</protein>
<dbReference type="PROSITE" id="PS51257">
    <property type="entry name" value="PROKAR_LIPOPROTEIN"/>
    <property type="match status" value="1"/>
</dbReference>